<accession>A0A2Z7CIT5</accession>
<evidence type="ECO:0000256" key="5">
    <source>
        <dbReference type="ARBA" id="ARBA00022989"/>
    </source>
</evidence>
<dbReference type="Pfam" id="PF14416">
    <property type="entry name" value="PMR5N"/>
    <property type="match status" value="1"/>
</dbReference>
<keyword evidence="5 8" id="KW-1133">Transmembrane helix</keyword>
<evidence type="ECO:0000256" key="8">
    <source>
        <dbReference type="SAM" id="Phobius"/>
    </source>
</evidence>
<comment type="similarity">
    <text evidence="2">Belongs to the PC-esterase family. TBL subfamily.</text>
</comment>
<proteinExistence type="inferred from homology"/>
<sequence>MKLQVSELPLGKPQQTRRKTPKIAPLIALTVLLTIPLYYPAFRDSSKKLTEVSNTYESLEDPAEETIQPTSHLEYLAPPTKEEELSQPCSGEAERCDENSEGGDDTMVRRHVPAPVGRRNVKGRRTKARRAKRDVVHRKDSVREENKSQKHTTAGNGDDDRIQMLRSKVMDEDKCDLFSGEWEPNPEGPYYTNETCNAIQEHQNCLKFGRPDTGFLQWRWKPDDCELPIFDPVQFLELVRGKSIAFVGDSVARNHMQSLVCLLSSTSTAVDLSHPLDQNKRYEFNEHDFNISMFWSPYLVHTEKTDPNDEKRPFNLHLDEFNLNWTTKIASYDYVIISAGHWFFRPTYFYLNRQLVGCLYCPETDVSHLKASFSYRRAFRTALRAINDAADFGGVAFLRTFAPSHFEGGPWDKGGDCVRTAPLRRNETALEDYSLEMYLIQLEELRIAKRAGRRNGGARFRLFDATKPMLLRPDGHPSKYGHPQGLNQSFAKDCVHWCLPGPIDSWNDLLQQLLEREA</sequence>
<dbReference type="InterPro" id="IPR026057">
    <property type="entry name" value="TBL_C"/>
</dbReference>
<dbReference type="GO" id="GO:0016413">
    <property type="term" value="F:O-acetyltransferase activity"/>
    <property type="evidence" value="ECO:0007669"/>
    <property type="project" value="InterPro"/>
</dbReference>
<dbReference type="GO" id="GO:0016020">
    <property type="term" value="C:membrane"/>
    <property type="evidence" value="ECO:0007669"/>
    <property type="project" value="UniProtKB-SubCell"/>
</dbReference>
<evidence type="ECO:0000256" key="6">
    <source>
        <dbReference type="ARBA" id="ARBA00023136"/>
    </source>
</evidence>
<protein>
    <submittedName>
        <fullName evidence="11">Uncharacterized protein</fullName>
    </submittedName>
</protein>
<keyword evidence="6 8" id="KW-0472">Membrane</keyword>
<evidence type="ECO:0000256" key="7">
    <source>
        <dbReference type="SAM" id="MobiDB-lite"/>
    </source>
</evidence>
<dbReference type="OrthoDB" id="630188at2759"/>
<feature type="region of interest" description="Disordered" evidence="7">
    <location>
        <begin position="79"/>
        <end position="161"/>
    </location>
</feature>
<evidence type="ECO:0000313" key="11">
    <source>
        <dbReference type="EMBL" id="KZV46868.1"/>
    </source>
</evidence>
<name>A0A2Z7CIT5_9LAMI</name>
<dbReference type="Pfam" id="PF13839">
    <property type="entry name" value="PC-Esterase"/>
    <property type="match status" value="1"/>
</dbReference>
<keyword evidence="4" id="KW-0735">Signal-anchor</keyword>
<evidence type="ECO:0000256" key="1">
    <source>
        <dbReference type="ARBA" id="ARBA00004167"/>
    </source>
</evidence>
<dbReference type="PANTHER" id="PTHR32285:SF247">
    <property type="entry name" value="PROTEIN TRICHOME BIREFRINGENCE-LIKE 19"/>
    <property type="match status" value="1"/>
</dbReference>
<evidence type="ECO:0000259" key="9">
    <source>
        <dbReference type="Pfam" id="PF13839"/>
    </source>
</evidence>
<evidence type="ECO:0000313" key="12">
    <source>
        <dbReference type="Proteomes" id="UP000250235"/>
    </source>
</evidence>
<dbReference type="Proteomes" id="UP000250235">
    <property type="component" value="Unassembled WGS sequence"/>
</dbReference>
<evidence type="ECO:0000256" key="4">
    <source>
        <dbReference type="ARBA" id="ARBA00022968"/>
    </source>
</evidence>
<evidence type="ECO:0000259" key="10">
    <source>
        <dbReference type="Pfam" id="PF14416"/>
    </source>
</evidence>
<evidence type="ECO:0000256" key="2">
    <source>
        <dbReference type="ARBA" id="ARBA00007727"/>
    </source>
</evidence>
<evidence type="ECO:0000256" key="3">
    <source>
        <dbReference type="ARBA" id="ARBA00022692"/>
    </source>
</evidence>
<dbReference type="GO" id="GO:0005794">
    <property type="term" value="C:Golgi apparatus"/>
    <property type="evidence" value="ECO:0007669"/>
    <property type="project" value="TreeGrafter"/>
</dbReference>
<feature type="transmembrane region" description="Helical" evidence="8">
    <location>
        <begin position="21"/>
        <end position="39"/>
    </location>
</feature>
<dbReference type="PANTHER" id="PTHR32285">
    <property type="entry name" value="PROTEIN TRICHOME BIREFRINGENCE-LIKE 9-RELATED"/>
    <property type="match status" value="1"/>
</dbReference>
<dbReference type="InterPro" id="IPR025846">
    <property type="entry name" value="TBL_N"/>
</dbReference>
<gene>
    <name evidence="11" type="ORF">F511_08629</name>
</gene>
<dbReference type="EMBL" id="KQ995363">
    <property type="protein sequence ID" value="KZV46868.1"/>
    <property type="molecule type" value="Genomic_DNA"/>
</dbReference>
<feature type="domain" description="Trichome birefringence-like C-terminal" evidence="9">
    <location>
        <begin position="227"/>
        <end position="512"/>
    </location>
</feature>
<comment type="subcellular location">
    <subcellularLocation>
        <location evidence="1">Membrane</location>
        <topology evidence="1">Single-pass membrane protein</topology>
    </subcellularLocation>
</comment>
<keyword evidence="3 8" id="KW-0812">Transmembrane</keyword>
<feature type="domain" description="Trichome birefringence-like N-terminal" evidence="10">
    <location>
        <begin position="174"/>
        <end position="226"/>
    </location>
</feature>
<dbReference type="InterPro" id="IPR029962">
    <property type="entry name" value="TBL"/>
</dbReference>
<feature type="compositionally biased region" description="Basic residues" evidence="7">
    <location>
        <begin position="119"/>
        <end position="132"/>
    </location>
</feature>
<dbReference type="AlphaFoldDB" id="A0A2Z7CIT5"/>
<organism evidence="11 12">
    <name type="scientific">Dorcoceras hygrometricum</name>
    <dbReference type="NCBI Taxonomy" id="472368"/>
    <lineage>
        <taxon>Eukaryota</taxon>
        <taxon>Viridiplantae</taxon>
        <taxon>Streptophyta</taxon>
        <taxon>Embryophyta</taxon>
        <taxon>Tracheophyta</taxon>
        <taxon>Spermatophyta</taxon>
        <taxon>Magnoliopsida</taxon>
        <taxon>eudicotyledons</taxon>
        <taxon>Gunneridae</taxon>
        <taxon>Pentapetalae</taxon>
        <taxon>asterids</taxon>
        <taxon>lamiids</taxon>
        <taxon>Lamiales</taxon>
        <taxon>Gesneriaceae</taxon>
        <taxon>Didymocarpoideae</taxon>
        <taxon>Trichosporeae</taxon>
        <taxon>Loxocarpinae</taxon>
        <taxon>Dorcoceras</taxon>
    </lineage>
</organism>
<reference evidence="11 12" key="1">
    <citation type="journal article" date="2015" name="Proc. Natl. Acad. Sci. U.S.A.">
        <title>The resurrection genome of Boea hygrometrica: A blueprint for survival of dehydration.</title>
        <authorList>
            <person name="Xiao L."/>
            <person name="Yang G."/>
            <person name="Zhang L."/>
            <person name="Yang X."/>
            <person name="Zhao S."/>
            <person name="Ji Z."/>
            <person name="Zhou Q."/>
            <person name="Hu M."/>
            <person name="Wang Y."/>
            <person name="Chen M."/>
            <person name="Xu Y."/>
            <person name="Jin H."/>
            <person name="Xiao X."/>
            <person name="Hu G."/>
            <person name="Bao F."/>
            <person name="Hu Y."/>
            <person name="Wan P."/>
            <person name="Li L."/>
            <person name="Deng X."/>
            <person name="Kuang T."/>
            <person name="Xiang C."/>
            <person name="Zhu J.K."/>
            <person name="Oliver M.J."/>
            <person name="He Y."/>
        </authorList>
    </citation>
    <scope>NUCLEOTIDE SEQUENCE [LARGE SCALE GENOMIC DNA]</scope>
    <source>
        <strain evidence="12">cv. XS01</strain>
    </source>
</reference>
<keyword evidence="12" id="KW-1185">Reference proteome</keyword>
<feature type="compositionally biased region" description="Basic and acidic residues" evidence="7">
    <location>
        <begin position="133"/>
        <end position="148"/>
    </location>
</feature>